<evidence type="ECO:0000256" key="1">
    <source>
        <dbReference type="SAM" id="MobiDB-lite"/>
    </source>
</evidence>
<organism evidence="2 3">
    <name type="scientific">Austropuccinia psidii MF-1</name>
    <dbReference type="NCBI Taxonomy" id="1389203"/>
    <lineage>
        <taxon>Eukaryota</taxon>
        <taxon>Fungi</taxon>
        <taxon>Dikarya</taxon>
        <taxon>Basidiomycota</taxon>
        <taxon>Pucciniomycotina</taxon>
        <taxon>Pucciniomycetes</taxon>
        <taxon>Pucciniales</taxon>
        <taxon>Sphaerophragmiaceae</taxon>
        <taxon>Austropuccinia</taxon>
    </lineage>
</organism>
<keyword evidence="3" id="KW-1185">Reference proteome</keyword>
<comment type="caution">
    <text evidence="2">The sequence shown here is derived from an EMBL/GenBank/DDBJ whole genome shotgun (WGS) entry which is preliminary data.</text>
</comment>
<feature type="compositionally biased region" description="Basic and acidic residues" evidence="1">
    <location>
        <begin position="94"/>
        <end position="107"/>
    </location>
</feature>
<feature type="compositionally biased region" description="Basic residues" evidence="1">
    <location>
        <begin position="138"/>
        <end position="158"/>
    </location>
</feature>
<dbReference type="Proteomes" id="UP000765509">
    <property type="component" value="Unassembled WGS sequence"/>
</dbReference>
<accession>A0A9Q3JYF2</accession>
<gene>
    <name evidence="2" type="ORF">O181_109732</name>
</gene>
<protein>
    <submittedName>
        <fullName evidence="2">Uncharacterized protein</fullName>
    </submittedName>
</protein>
<reference evidence="2" key="1">
    <citation type="submission" date="2021-03" db="EMBL/GenBank/DDBJ databases">
        <title>Draft genome sequence of rust myrtle Austropuccinia psidii MF-1, a brazilian biotype.</title>
        <authorList>
            <person name="Quecine M.C."/>
            <person name="Pachon D.M.R."/>
            <person name="Bonatelli M.L."/>
            <person name="Correr F.H."/>
            <person name="Franceschini L.M."/>
            <person name="Leite T.F."/>
            <person name="Margarido G.R.A."/>
            <person name="Almeida C.A."/>
            <person name="Ferrarezi J.A."/>
            <person name="Labate C.A."/>
        </authorList>
    </citation>
    <scope>NUCLEOTIDE SEQUENCE</scope>
    <source>
        <strain evidence="2">MF-1</strain>
    </source>
</reference>
<feature type="region of interest" description="Disordered" evidence="1">
    <location>
        <begin position="70"/>
        <end position="158"/>
    </location>
</feature>
<evidence type="ECO:0000313" key="2">
    <source>
        <dbReference type="EMBL" id="MBW0570017.1"/>
    </source>
</evidence>
<dbReference type="EMBL" id="AVOT02085466">
    <property type="protein sequence ID" value="MBW0570017.1"/>
    <property type="molecule type" value="Genomic_DNA"/>
</dbReference>
<name>A0A9Q3JYF2_9BASI</name>
<sequence>MTLDQDIQNARTSTSSQKLARTFDTLIESPEAEINAIPVFRPESFPAGNNGDIPVSVQELVYGGKAAGVGTACKKNRGTSEGLETPFLKGTSPTDKRLVEKPQHDVREPEEEVGPRKGQQPVEAPQASTSKNLAKQVPNKKKKTPKSNKKGKLNAKGK</sequence>
<dbReference type="AlphaFoldDB" id="A0A9Q3JYF2"/>
<evidence type="ECO:0000313" key="3">
    <source>
        <dbReference type="Proteomes" id="UP000765509"/>
    </source>
</evidence>
<proteinExistence type="predicted"/>